<feature type="domain" description="HAMP" evidence="7">
    <location>
        <begin position="427"/>
        <end position="478"/>
    </location>
</feature>
<comment type="caution">
    <text evidence="8">The sequence shown here is derived from an EMBL/GenBank/DDBJ whole genome shotgun (WGS) entry which is preliminary data.</text>
</comment>
<evidence type="ECO:0000313" key="8">
    <source>
        <dbReference type="EMBL" id="GHG11684.1"/>
    </source>
</evidence>
<evidence type="ECO:0000313" key="9">
    <source>
        <dbReference type="Proteomes" id="UP000632154"/>
    </source>
</evidence>
<sequence>MTVTPSLPSSPVQTSNVPRGNFLSRLSVPQKVGLLTLALSVPLIYSVGTNVAAASHELESVQHQQQGYLYLQQLSNLLGDTQLSRGAISRALSANQRGEQLIVPEVQKVTENLAQLEQLTQTAPLSGEITETIVQTNKAWQEFLAKLKGPQPPTGAELAQSFDTIFSKQVLPLTQSVVQASNLAHSDNAATNALLNMTTNVFPSQWNDTGFTRSLTVRAYSEADPATGAIDSGNQREYRVHLANARAAHQLMVSSMERAIQADPAQSAELQAALDNMKAAMGKVFSNFETAFLAGNRVGLARDKAFPALQPSFDAEAQAYQAAMSALQQQLRQESDAIRRSEILSLILLVGSIALATTLAYLILRAITQPLGQLTQAATALSRGQFGARIPVTSSDELGTLATTFNAAAAQLEANEQRAEQERLEQERLQNNIGQFLDVTMDIAEGDLTKRGVVTEDVLGNVVDSINLMTEELGYVLGDVQKASGSMTSGSQTMLATTSQIQEGTAMTAAEAQRVAQQVQELTNSVRQMAEQAQASADAARQALLASQQGQEAVTSTLDGMQNIRREVQGVAKSIKGLGDRSLEIQEIVDTISGIARQTNLLALNATIEAAGAGEAGGRFSIVADEVRKLADNSAAATGRIAALIQNIQTEIQDVVVNVEESTREVEQGYRVAGSAGERLRQIGELTQQSAQLAESISSATQQQVQGIDQMGSAVQQIAQIAQRSEESVEQGRAAAEQLQQLSERLNASLTRFRLPS</sequence>
<keyword evidence="4" id="KW-0175">Coiled coil</keyword>
<keyword evidence="5" id="KW-0472">Membrane</keyword>
<comment type="similarity">
    <text evidence="2">Belongs to the methyl-accepting chemotaxis (MCP) protein family.</text>
</comment>
<feature type="domain" description="HAMP" evidence="7">
    <location>
        <begin position="365"/>
        <end position="417"/>
    </location>
</feature>
<keyword evidence="5" id="KW-0812">Transmembrane</keyword>
<dbReference type="CDD" id="cd06225">
    <property type="entry name" value="HAMP"/>
    <property type="match status" value="1"/>
</dbReference>
<dbReference type="PROSITE" id="PS50885">
    <property type="entry name" value="HAMP"/>
    <property type="match status" value="2"/>
</dbReference>
<feature type="coiled-coil region" evidence="4">
    <location>
        <begin position="402"/>
        <end position="432"/>
    </location>
</feature>
<evidence type="ECO:0000259" key="7">
    <source>
        <dbReference type="PROSITE" id="PS50885"/>
    </source>
</evidence>
<feature type="transmembrane region" description="Helical" evidence="5">
    <location>
        <begin position="343"/>
        <end position="364"/>
    </location>
</feature>
<dbReference type="SMART" id="SM00304">
    <property type="entry name" value="HAMP"/>
    <property type="match status" value="2"/>
</dbReference>
<proteinExistence type="inferred from homology"/>
<dbReference type="RefSeq" id="WP_189644094.1">
    <property type="nucleotide sequence ID" value="NZ_BNAL01000053.1"/>
</dbReference>
<keyword evidence="1 3" id="KW-0807">Transducer</keyword>
<evidence type="ECO:0000256" key="2">
    <source>
        <dbReference type="ARBA" id="ARBA00029447"/>
    </source>
</evidence>
<dbReference type="Pfam" id="PF00672">
    <property type="entry name" value="HAMP"/>
    <property type="match status" value="1"/>
</dbReference>
<dbReference type="Pfam" id="PF00015">
    <property type="entry name" value="MCPsignal"/>
    <property type="match status" value="1"/>
</dbReference>
<organism evidence="8 9">
    <name type="scientific">Deinococcus piscis</name>
    <dbReference type="NCBI Taxonomy" id="394230"/>
    <lineage>
        <taxon>Bacteria</taxon>
        <taxon>Thermotogati</taxon>
        <taxon>Deinococcota</taxon>
        <taxon>Deinococci</taxon>
        <taxon>Deinococcales</taxon>
        <taxon>Deinococcaceae</taxon>
        <taxon>Deinococcus</taxon>
    </lineage>
</organism>
<dbReference type="InterPro" id="IPR004090">
    <property type="entry name" value="Chemotax_Me-accpt_rcpt"/>
</dbReference>
<accession>A0ABQ3KCU4</accession>
<dbReference type="Gene3D" id="1.10.287.950">
    <property type="entry name" value="Methyl-accepting chemotaxis protein"/>
    <property type="match status" value="1"/>
</dbReference>
<evidence type="ECO:0000256" key="5">
    <source>
        <dbReference type="SAM" id="Phobius"/>
    </source>
</evidence>
<evidence type="ECO:0000256" key="4">
    <source>
        <dbReference type="SAM" id="Coils"/>
    </source>
</evidence>
<name>A0ABQ3KCU4_9DEIO</name>
<evidence type="ECO:0000259" key="6">
    <source>
        <dbReference type="PROSITE" id="PS50111"/>
    </source>
</evidence>
<dbReference type="InterPro" id="IPR004089">
    <property type="entry name" value="MCPsignal_dom"/>
</dbReference>
<feature type="domain" description="Methyl-accepting transducer" evidence="6">
    <location>
        <begin position="483"/>
        <end position="719"/>
    </location>
</feature>
<dbReference type="EMBL" id="BNAL01000053">
    <property type="protein sequence ID" value="GHG11684.1"/>
    <property type="molecule type" value="Genomic_DNA"/>
</dbReference>
<keyword evidence="9" id="KW-1185">Reference proteome</keyword>
<evidence type="ECO:0000256" key="1">
    <source>
        <dbReference type="ARBA" id="ARBA00023224"/>
    </source>
</evidence>
<dbReference type="PANTHER" id="PTHR32089">
    <property type="entry name" value="METHYL-ACCEPTING CHEMOTAXIS PROTEIN MCPB"/>
    <property type="match status" value="1"/>
</dbReference>
<protein>
    <submittedName>
        <fullName evidence="8">Methyl-accepting chemotaxis protein</fullName>
    </submittedName>
</protein>
<dbReference type="PRINTS" id="PR00260">
    <property type="entry name" value="CHEMTRNSDUCR"/>
</dbReference>
<dbReference type="PANTHER" id="PTHR32089:SF114">
    <property type="entry name" value="METHYL-ACCEPTING CHEMOTAXIS PROTEIN MCPB"/>
    <property type="match status" value="1"/>
</dbReference>
<dbReference type="Gene3D" id="6.10.340.10">
    <property type="match status" value="1"/>
</dbReference>
<dbReference type="SMART" id="SM00283">
    <property type="entry name" value="MA"/>
    <property type="match status" value="1"/>
</dbReference>
<dbReference type="Proteomes" id="UP000632154">
    <property type="component" value="Unassembled WGS sequence"/>
</dbReference>
<dbReference type="InterPro" id="IPR003660">
    <property type="entry name" value="HAMP_dom"/>
</dbReference>
<gene>
    <name evidence="8" type="ORF">GCM10017783_25030</name>
</gene>
<dbReference type="PROSITE" id="PS50111">
    <property type="entry name" value="CHEMOTAXIS_TRANSDUC_2"/>
    <property type="match status" value="1"/>
</dbReference>
<keyword evidence="5" id="KW-1133">Transmembrane helix</keyword>
<dbReference type="SUPFAM" id="SSF58104">
    <property type="entry name" value="Methyl-accepting chemotaxis protein (MCP) signaling domain"/>
    <property type="match status" value="1"/>
</dbReference>
<reference evidence="9" key="1">
    <citation type="journal article" date="2019" name="Int. J. Syst. Evol. Microbiol.">
        <title>The Global Catalogue of Microorganisms (GCM) 10K type strain sequencing project: providing services to taxonomists for standard genome sequencing and annotation.</title>
        <authorList>
            <consortium name="The Broad Institute Genomics Platform"/>
            <consortium name="The Broad Institute Genome Sequencing Center for Infectious Disease"/>
            <person name="Wu L."/>
            <person name="Ma J."/>
        </authorList>
    </citation>
    <scope>NUCLEOTIDE SEQUENCE [LARGE SCALE GENOMIC DNA]</scope>
    <source>
        <strain evidence="9">CGMCC 1.18439</strain>
    </source>
</reference>
<evidence type="ECO:0000256" key="3">
    <source>
        <dbReference type="PROSITE-ProRule" id="PRU00284"/>
    </source>
</evidence>